<gene>
    <name evidence="1" type="ORF">F8M41_016712</name>
</gene>
<reference evidence="1 2" key="1">
    <citation type="journal article" date="2019" name="Environ. Microbiol.">
        <title>At the nexus of three kingdoms: the genome of the mycorrhizal fungus Gigaspora margarita provides insights into plant, endobacterial and fungal interactions.</title>
        <authorList>
            <person name="Venice F."/>
            <person name="Ghignone S."/>
            <person name="Salvioli di Fossalunga A."/>
            <person name="Amselem J."/>
            <person name="Novero M."/>
            <person name="Xianan X."/>
            <person name="Sedzielewska Toro K."/>
            <person name="Morin E."/>
            <person name="Lipzen A."/>
            <person name="Grigoriev I.V."/>
            <person name="Henrissat B."/>
            <person name="Martin F.M."/>
            <person name="Bonfante P."/>
        </authorList>
    </citation>
    <scope>NUCLEOTIDE SEQUENCE [LARGE SCALE GENOMIC DNA]</scope>
    <source>
        <strain evidence="1 2">BEG34</strain>
    </source>
</reference>
<evidence type="ECO:0000313" key="2">
    <source>
        <dbReference type="Proteomes" id="UP000439903"/>
    </source>
</evidence>
<dbReference type="OrthoDB" id="3762657at2759"/>
<evidence type="ECO:0000313" key="1">
    <source>
        <dbReference type="EMBL" id="KAF0518663.1"/>
    </source>
</evidence>
<name>A0A8H4AP22_GIGMA</name>
<dbReference type="EMBL" id="WTPW01000369">
    <property type="protein sequence ID" value="KAF0518663.1"/>
    <property type="molecule type" value="Genomic_DNA"/>
</dbReference>
<organism evidence="1 2">
    <name type="scientific">Gigaspora margarita</name>
    <dbReference type="NCBI Taxonomy" id="4874"/>
    <lineage>
        <taxon>Eukaryota</taxon>
        <taxon>Fungi</taxon>
        <taxon>Fungi incertae sedis</taxon>
        <taxon>Mucoromycota</taxon>
        <taxon>Glomeromycotina</taxon>
        <taxon>Glomeromycetes</taxon>
        <taxon>Diversisporales</taxon>
        <taxon>Gigasporaceae</taxon>
        <taxon>Gigaspora</taxon>
    </lineage>
</organism>
<dbReference type="Gene3D" id="2.40.10.10">
    <property type="entry name" value="Trypsin-like serine proteases"/>
    <property type="match status" value="1"/>
</dbReference>
<dbReference type="Proteomes" id="UP000439903">
    <property type="component" value="Unassembled WGS sequence"/>
</dbReference>
<dbReference type="AlphaFoldDB" id="A0A8H4AP22"/>
<accession>A0A8H4AP22</accession>
<dbReference type="InterPro" id="IPR043504">
    <property type="entry name" value="Peptidase_S1_PA_chymotrypsin"/>
</dbReference>
<sequence>MENRRLAKNKYLPLFGGIYLDVRNNILIVNIKDLSIANDPDLDPFRHFLSFRLNNLLNLRPWNSSIPARDSYRIGNINSPPINYTILYDFAAFSWRGIKAELTSLIRNTDNQDFVELKINTTITEVAPGHHICHSDFETHVTCGNVKELRGIYIKEDGSYSEGLIFTDMYTNIDDLGGATFFYKPEI</sequence>
<comment type="caution">
    <text evidence="1">The sequence shown here is derived from an EMBL/GenBank/DDBJ whole genome shotgun (WGS) entry which is preliminary data.</text>
</comment>
<protein>
    <submittedName>
        <fullName evidence="1">Uncharacterized protein</fullName>
    </submittedName>
</protein>
<keyword evidence="2" id="KW-1185">Reference proteome</keyword>
<proteinExistence type="predicted"/>